<dbReference type="PIRSF" id="PIRSF017082">
    <property type="entry name" value="YflP"/>
    <property type="match status" value="1"/>
</dbReference>
<dbReference type="InterPro" id="IPR005064">
    <property type="entry name" value="BUG"/>
</dbReference>
<dbReference type="Pfam" id="PF03401">
    <property type="entry name" value="TctC"/>
    <property type="match status" value="1"/>
</dbReference>
<keyword evidence="2" id="KW-0472">Membrane</keyword>
<gene>
    <name evidence="3" type="ORF">ATL51_4595</name>
</gene>
<name>A0AA44UTE9_PSEA5</name>
<protein>
    <submittedName>
        <fullName evidence="3">Tricarboxylic transport membrane protein</fullName>
    </submittedName>
</protein>
<evidence type="ECO:0000313" key="4">
    <source>
        <dbReference type="Proteomes" id="UP000232453"/>
    </source>
</evidence>
<dbReference type="PANTHER" id="PTHR42928">
    <property type="entry name" value="TRICARBOXYLATE-BINDING PROTEIN"/>
    <property type="match status" value="1"/>
</dbReference>
<accession>A0AA44UTE9</accession>
<dbReference type="CDD" id="cd07012">
    <property type="entry name" value="PBP2_Bug_TTT"/>
    <property type="match status" value="1"/>
</dbReference>
<evidence type="ECO:0000256" key="2">
    <source>
        <dbReference type="SAM" id="Phobius"/>
    </source>
</evidence>
<dbReference type="Proteomes" id="UP000232453">
    <property type="component" value="Unassembled WGS sequence"/>
</dbReference>
<keyword evidence="2" id="KW-1133">Transmembrane helix</keyword>
<dbReference type="EMBL" id="PHUJ01000003">
    <property type="protein sequence ID" value="PKB32854.1"/>
    <property type="molecule type" value="Genomic_DNA"/>
</dbReference>
<evidence type="ECO:0000313" key="3">
    <source>
        <dbReference type="EMBL" id="PKB32854.1"/>
    </source>
</evidence>
<organism evidence="3 4">
    <name type="scientific">Pseudonocardia alni</name>
    <name type="common">Amycolata alni</name>
    <dbReference type="NCBI Taxonomy" id="33907"/>
    <lineage>
        <taxon>Bacteria</taxon>
        <taxon>Bacillati</taxon>
        <taxon>Actinomycetota</taxon>
        <taxon>Actinomycetes</taxon>
        <taxon>Pseudonocardiales</taxon>
        <taxon>Pseudonocardiaceae</taxon>
        <taxon>Pseudonocardia</taxon>
    </lineage>
</organism>
<dbReference type="SUPFAM" id="SSF53850">
    <property type="entry name" value="Periplasmic binding protein-like II"/>
    <property type="match status" value="1"/>
</dbReference>
<sequence>MAGTATRPGGAPIARRARRGPVVSLVVVLVLALAAVVVPIVLTDEPRPLSDLRILVPNPPGGGYDVTARSAAKVLSDTGIAGPVEVFNLSGAGGIAGLGRVEGEAGNGRLLMSMGLGIVGATASRDTPLSLAGTTPVARLVEESEIVVVPADSPYRDVRALLDAWRAAPGGLTAGGGSSVGGPDHLATMLLAEGTGIAPARVRYVSYEGGGPLLAAVLRGEVGFAVSGVGEFADQIGSGDLRVLAVTAGERVPGLDVPTLRESGVDVEFSNWRGLVAPPGLPDADRAALADAVSAMRDTAEWRQVLAANGWRDAWLPGADFARFTAAENERVEHVLGELGLRAR</sequence>
<dbReference type="Gene3D" id="3.40.190.150">
    <property type="entry name" value="Bordetella uptake gene, domain 1"/>
    <property type="match status" value="1"/>
</dbReference>
<reference evidence="3 4" key="1">
    <citation type="submission" date="2017-11" db="EMBL/GenBank/DDBJ databases">
        <title>Sequencing the genomes of 1000 actinobacteria strains.</title>
        <authorList>
            <person name="Klenk H.-P."/>
        </authorList>
    </citation>
    <scope>NUCLEOTIDE SEQUENCE [LARGE SCALE GENOMIC DNA]</scope>
    <source>
        <strain evidence="3 4">DSM 44104</strain>
    </source>
</reference>
<feature type="transmembrane region" description="Helical" evidence="2">
    <location>
        <begin position="21"/>
        <end position="42"/>
    </location>
</feature>
<dbReference type="RefSeq" id="WP_100880872.1">
    <property type="nucleotide sequence ID" value="NZ_JBICSI010000008.1"/>
</dbReference>
<proteinExistence type="inferred from homology"/>
<comment type="similarity">
    <text evidence="1">Belongs to the UPF0065 (bug) family.</text>
</comment>
<evidence type="ECO:0000256" key="1">
    <source>
        <dbReference type="ARBA" id="ARBA00006987"/>
    </source>
</evidence>
<comment type="caution">
    <text evidence="3">The sequence shown here is derived from an EMBL/GenBank/DDBJ whole genome shotgun (WGS) entry which is preliminary data.</text>
</comment>
<dbReference type="AlphaFoldDB" id="A0AA44UTE9"/>
<dbReference type="PANTHER" id="PTHR42928:SF3">
    <property type="entry name" value="UPF0065 PROTEIN YFLP"/>
    <property type="match status" value="1"/>
</dbReference>
<keyword evidence="2" id="KW-0812">Transmembrane</keyword>
<dbReference type="InterPro" id="IPR042100">
    <property type="entry name" value="Bug_dom1"/>
</dbReference>
<dbReference type="Gene3D" id="3.40.190.10">
    <property type="entry name" value="Periplasmic binding protein-like II"/>
    <property type="match status" value="1"/>
</dbReference>